<evidence type="ECO:0000313" key="2">
    <source>
        <dbReference type="Proteomes" id="UP001153678"/>
    </source>
</evidence>
<sequence length="76" mass="8975">LLILFEYHLIDVEVGSRFFDVDFVEVEFIEVEIEVGSKFVEVEFVEVDYVEVELVGKVGLKERFEVDFVEKKVEKK</sequence>
<feature type="non-terminal residue" evidence="1">
    <location>
        <position position="76"/>
    </location>
</feature>
<accession>A0A9W4T614</accession>
<comment type="caution">
    <text evidence="1">The sequence shown here is derived from an EMBL/GenBank/DDBJ whole genome shotgun (WGS) entry which is preliminary data.</text>
</comment>
<dbReference type="AlphaFoldDB" id="A0A9W4T614"/>
<protein>
    <submittedName>
        <fullName evidence="1">10313_t:CDS:1</fullName>
    </submittedName>
</protein>
<organism evidence="1 2">
    <name type="scientific">Funneliformis geosporum</name>
    <dbReference type="NCBI Taxonomy" id="1117311"/>
    <lineage>
        <taxon>Eukaryota</taxon>
        <taxon>Fungi</taxon>
        <taxon>Fungi incertae sedis</taxon>
        <taxon>Mucoromycota</taxon>
        <taxon>Glomeromycotina</taxon>
        <taxon>Glomeromycetes</taxon>
        <taxon>Glomerales</taxon>
        <taxon>Glomeraceae</taxon>
        <taxon>Funneliformis</taxon>
    </lineage>
</organism>
<reference evidence="1" key="1">
    <citation type="submission" date="2022-08" db="EMBL/GenBank/DDBJ databases">
        <authorList>
            <person name="Kallberg Y."/>
            <person name="Tangrot J."/>
            <person name="Rosling A."/>
        </authorList>
    </citation>
    <scope>NUCLEOTIDE SEQUENCE</scope>
    <source>
        <strain evidence="1">Wild A</strain>
    </source>
</reference>
<proteinExistence type="predicted"/>
<dbReference type="EMBL" id="CAMKVN010010695">
    <property type="protein sequence ID" value="CAI2194287.1"/>
    <property type="molecule type" value="Genomic_DNA"/>
</dbReference>
<name>A0A9W4T614_9GLOM</name>
<evidence type="ECO:0000313" key="1">
    <source>
        <dbReference type="EMBL" id="CAI2194287.1"/>
    </source>
</evidence>
<gene>
    <name evidence="1" type="ORF">FWILDA_LOCUS16500</name>
</gene>
<feature type="non-terminal residue" evidence="1">
    <location>
        <position position="1"/>
    </location>
</feature>
<dbReference type="Proteomes" id="UP001153678">
    <property type="component" value="Unassembled WGS sequence"/>
</dbReference>
<keyword evidence="2" id="KW-1185">Reference proteome</keyword>